<keyword evidence="3" id="KW-1185">Reference proteome</keyword>
<dbReference type="PANTHER" id="PTHR41390:SF1">
    <property type="entry name" value="NADH-UBIQUINONE OXIDOREDUCTASE 213 KDA SUBUNIT"/>
    <property type="match status" value="1"/>
</dbReference>
<feature type="compositionally biased region" description="Polar residues" evidence="1">
    <location>
        <begin position="226"/>
        <end position="242"/>
    </location>
</feature>
<dbReference type="OrthoDB" id="3366659at2759"/>
<dbReference type="EMBL" id="BPQB01000018">
    <property type="protein sequence ID" value="GJE90787.1"/>
    <property type="molecule type" value="Genomic_DNA"/>
</dbReference>
<dbReference type="AlphaFoldDB" id="A0A9P3G7N9"/>
<dbReference type="PANTHER" id="PTHR41390">
    <property type="entry name" value="CHROMOSOME 7, WHOLE GENOME SHOTGUN SEQUENCE"/>
    <property type="match status" value="1"/>
</dbReference>
<protein>
    <submittedName>
        <fullName evidence="2">Uncharacterized protein</fullName>
    </submittedName>
</protein>
<dbReference type="Proteomes" id="UP000703269">
    <property type="component" value="Unassembled WGS sequence"/>
</dbReference>
<evidence type="ECO:0000313" key="2">
    <source>
        <dbReference type="EMBL" id="GJE90787.1"/>
    </source>
</evidence>
<comment type="caution">
    <text evidence="2">The sequence shown here is derived from an EMBL/GenBank/DDBJ whole genome shotgun (WGS) entry which is preliminary data.</text>
</comment>
<proteinExistence type="predicted"/>
<organism evidence="2 3">
    <name type="scientific">Phanerochaete sordida</name>
    <dbReference type="NCBI Taxonomy" id="48140"/>
    <lineage>
        <taxon>Eukaryota</taxon>
        <taxon>Fungi</taxon>
        <taxon>Dikarya</taxon>
        <taxon>Basidiomycota</taxon>
        <taxon>Agaricomycotina</taxon>
        <taxon>Agaricomycetes</taxon>
        <taxon>Polyporales</taxon>
        <taxon>Phanerochaetaceae</taxon>
        <taxon>Phanerochaete</taxon>
    </lineage>
</organism>
<gene>
    <name evidence="2" type="ORF">PsYK624_069310</name>
</gene>
<accession>A0A9P3G7N9</accession>
<sequence length="242" mass="26377">MDPDAPLNVALGTALTSATTAFLGSVYGAYKGYNVYNISTATALNSAIAGATFFSFREYIVGPLLLSALSSGQFLRRRQEIEDKKGKKPERSEPLSWSEMRLHKLPDTALSGALSGGVLNAWKRGPAGIVPGVVTATILCSLFQLGYNELGVMRIKYVSRKLQEAHQPQPAKREVITLPPEPARPMLQRVFEWMGMPKVSDEEYLQKMYAKRADVLRRIAEIEAQQGKSGSSTDGGKPSPSS</sequence>
<name>A0A9P3G7N9_9APHY</name>
<feature type="region of interest" description="Disordered" evidence="1">
    <location>
        <begin position="222"/>
        <end position="242"/>
    </location>
</feature>
<evidence type="ECO:0000256" key="1">
    <source>
        <dbReference type="SAM" id="MobiDB-lite"/>
    </source>
</evidence>
<evidence type="ECO:0000313" key="3">
    <source>
        <dbReference type="Proteomes" id="UP000703269"/>
    </source>
</evidence>
<reference evidence="2 3" key="1">
    <citation type="submission" date="2021-08" db="EMBL/GenBank/DDBJ databases">
        <title>Draft Genome Sequence of Phanerochaete sordida strain YK-624.</title>
        <authorList>
            <person name="Mori T."/>
            <person name="Dohra H."/>
            <person name="Suzuki T."/>
            <person name="Kawagishi H."/>
            <person name="Hirai H."/>
        </authorList>
    </citation>
    <scope>NUCLEOTIDE SEQUENCE [LARGE SCALE GENOMIC DNA]</scope>
    <source>
        <strain evidence="2 3">YK-624</strain>
    </source>
</reference>